<reference evidence="1" key="1">
    <citation type="submission" date="2018-05" db="EMBL/GenBank/DDBJ databases">
        <authorList>
            <person name="Lanie J.A."/>
            <person name="Ng W.-L."/>
            <person name="Kazmierczak K.M."/>
            <person name="Andrzejewski T.M."/>
            <person name="Davidsen T.M."/>
            <person name="Wayne K.J."/>
            <person name="Tettelin H."/>
            <person name="Glass J.I."/>
            <person name="Rusch D."/>
            <person name="Podicherti R."/>
            <person name="Tsui H.-C.T."/>
            <person name="Winkler M.E."/>
        </authorList>
    </citation>
    <scope>NUCLEOTIDE SEQUENCE</scope>
    <source>
        <strain evidence="1">KNB</strain>
    </source>
</reference>
<accession>A0A2X0QUZ4</accession>
<name>A0A2X0QUZ4_9PROT</name>
<gene>
    <name evidence="1" type="ORF">NITFAB_1200</name>
</gene>
<dbReference type="AlphaFoldDB" id="A0A2X0QUZ4"/>
<organism evidence="1">
    <name type="scientific">Candidatus Nitrotoga fabula</name>
    <dbReference type="NCBI Taxonomy" id="2182327"/>
    <lineage>
        <taxon>Bacteria</taxon>
        <taxon>Pseudomonadati</taxon>
        <taxon>Pseudomonadota</taxon>
        <taxon>Betaproteobacteria</taxon>
        <taxon>Nitrosomonadales</taxon>
        <taxon>Gallionellaceae</taxon>
        <taxon>Candidatus Nitrotoga</taxon>
    </lineage>
</organism>
<evidence type="ECO:0000313" key="1">
    <source>
        <dbReference type="EMBL" id="SPS05610.1"/>
    </source>
</evidence>
<dbReference type="EMBL" id="LS423452">
    <property type="protein sequence ID" value="SPS05610.1"/>
    <property type="molecule type" value="Genomic_DNA"/>
</dbReference>
<sequence length="78" mass="8536">MNVFSIPAMSLDHSQSCGQSTLPLFTVTNTRHGAPKLIAQRVLSLREKFVLSVHDSILSKVEASSKSGAIHSLHYQCQ</sequence>
<proteinExistence type="predicted"/>
<protein>
    <submittedName>
        <fullName evidence="1">Uncharacterized protein</fullName>
    </submittedName>
</protein>